<dbReference type="InParanoid" id="A0A2G4YRK8"/>
<dbReference type="PANTHER" id="PTHR31793">
    <property type="entry name" value="4-HYDROXYBENZOYL-COA THIOESTERASE FAMILY MEMBER"/>
    <property type="match status" value="1"/>
</dbReference>
<reference evidence="1 2" key="1">
    <citation type="submission" date="2017-10" db="EMBL/GenBank/DDBJ databases">
        <title>Frigbacter circumglobatus gen. nov. sp. nov., isolated from sediment cultured in situ.</title>
        <authorList>
            <person name="Zhao Z."/>
        </authorList>
    </citation>
    <scope>NUCLEOTIDE SEQUENCE [LARGE SCALE GENOMIC DNA]</scope>
    <source>
        <strain evidence="1 2">ZYL</strain>
    </source>
</reference>
<evidence type="ECO:0008006" key="3">
    <source>
        <dbReference type="Google" id="ProtNLM"/>
    </source>
</evidence>
<gene>
    <name evidence="1" type="ORF">CRD36_09590</name>
</gene>
<dbReference type="Gene3D" id="3.10.129.10">
    <property type="entry name" value="Hotdog Thioesterase"/>
    <property type="match status" value="1"/>
</dbReference>
<accession>A0A2G4YRK8</accession>
<dbReference type="AlphaFoldDB" id="A0A2G4YRK8"/>
<dbReference type="OrthoDB" id="9803287at2"/>
<sequence>MPEDTKYGPVLLETTIKEEWIDFNGHMNMAYYVLLFDQALTNFLEELELGLNYVRTHGKSMFALENHVTYQHELKQGDPVHVHFQLLDFDSKFMHYFMCLIHRDTGARSATMEQISLHVNMENRLPTRFSQDKIDLLHQKLDHHKTYGVPREIGRSIAIRRPAKKASSKPVTKNS</sequence>
<dbReference type="SUPFAM" id="SSF54637">
    <property type="entry name" value="Thioesterase/thiol ester dehydrase-isomerase"/>
    <property type="match status" value="1"/>
</dbReference>
<dbReference type="Proteomes" id="UP000229730">
    <property type="component" value="Unassembled WGS sequence"/>
</dbReference>
<dbReference type="InterPro" id="IPR050563">
    <property type="entry name" value="4-hydroxybenzoyl-CoA_TE"/>
</dbReference>
<dbReference type="GO" id="GO:0047617">
    <property type="term" value="F:fatty acyl-CoA hydrolase activity"/>
    <property type="evidence" value="ECO:0007669"/>
    <property type="project" value="TreeGrafter"/>
</dbReference>
<dbReference type="CDD" id="cd00586">
    <property type="entry name" value="4HBT"/>
    <property type="match status" value="1"/>
</dbReference>
<organism evidence="1 2">
    <name type="scientific">Paremcibacter congregatus</name>
    <dbReference type="NCBI Taxonomy" id="2043170"/>
    <lineage>
        <taxon>Bacteria</taxon>
        <taxon>Pseudomonadati</taxon>
        <taxon>Pseudomonadota</taxon>
        <taxon>Alphaproteobacteria</taxon>
        <taxon>Emcibacterales</taxon>
        <taxon>Emcibacteraceae</taxon>
        <taxon>Paremcibacter</taxon>
    </lineage>
</organism>
<comment type="caution">
    <text evidence="1">The sequence shown here is derived from an EMBL/GenBank/DDBJ whole genome shotgun (WGS) entry which is preliminary data.</text>
</comment>
<dbReference type="PANTHER" id="PTHR31793:SF2">
    <property type="entry name" value="BLR1345 PROTEIN"/>
    <property type="match status" value="1"/>
</dbReference>
<evidence type="ECO:0000313" key="1">
    <source>
        <dbReference type="EMBL" id="PHZ84965.1"/>
    </source>
</evidence>
<evidence type="ECO:0000313" key="2">
    <source>
        <dbReference type="Proteomes" id="UP000229730"/>
    </source>
</evidence>
<proteinExistence type="predicted"/>
<dbReference type="Pfam" id="PF13279">
    <property type="entry name" value="4HBT_2"/>
    <property type="match status" value="1"/>
</dbReference>
<name>A0A2G4YRK8_9PROT</name>
<dbReference type="EMBL" id="PDEM01000020">
    <property type="protein sequence ID" value="PHZ84965.1"/>
    <property type="molecule type" value="Genomic_DNA"/>
</dbReference>
<keyword evidence="2" id="KW-1185">Reference proteome</keyword>
<dbReference type="RefSeq" id="WP_099472551.1">
    <property type="nucleotide sequence ID" value="NZ_CP041025.1"/>
</dbReference>
<protein>
    <recommendedName>
        <fullName evidence="3">Thioesterase</fullName>
    </recommendedName>
</protein>
<dbReference type="InterPro" id="IPR029069">
    <property type="entry name" value="HotDog_dom_sf"/>
</dbReference>